<dbReference type="Gene3D" id="3.30.750.24">
    <property type="entry name" value="STAS domain"/>
    <property type="match status" value="1"/>
</dbReference>
<evidence type="ECO:0000256" key="1">
    <source>
        <dbReference type="ARBA" id="ARBA00004141"/>
    </source>
</evidence>
<feature type="transmembrane region" description="Helical" evidence="5">
    <location>
        <begin position="127"/>
        <end position="145"/>
    </location>
</feature>
<keyword evidence="4 5" id="KW-0472">Membrane</keyword>
<evidence type="ECO:0000259" key="6">
    <source>
        <dbReference type="Pfam" id="PF00916"/>
    </source>
</evidence>
<dbReference type="Proteomes" id="UP001458880">
    <property type="component" value="Unassembled WGS sequence"/>
</dbReference>
<gene>
    <name evidence="8" type="ORF">QE152_g34392</name>
</gene>
<dbReference type="SUPFAM" id="SSF52091">
    <property type="entry name" value="SpoIIaa-like"/>
    <property type="match status" value="1"/>
</dbReference>
<evidence type="ECO:0000256" key="5">
    <source>
        <dbReference type="SAM" id="Phobius"/>
    </source>
</evidence>
<feature type="domain" description="SLC26A/SulP transporter" evidence="6">
    <location>
        <begin position="27"/>
        <end position="226"/>
    </location>
</feature>
<comment type="caution">
    <text evidence="8">The sequence shown here is derived from an EMBL/GenBank/DDBJ whole genome shotgun (WGS) entry which is preliminary data.</text>
</comment>
<dbReference type="InterPro" id="IPR002645">
    <property type="entry name" value="STAS_dom"/>
</dbReference>
<organism evidence="8 9">
    <name type="scientific">Popillia japonica</name>
    <name type="common">Japanese beetle</name>
    <dbReference type="NCBI Taxonomy" id="7064"/>
    <lineage>
        <taxon>Eukaryota</taxon>
        <taxon>Metazoa</taxon>
        <taxon>Ecdysozoa</taxon>
        <taxon>Arthropoda</taxon>
        <taxon>Hexapoda</taxon>
        <taxon>Insecta</taxon>
        <taxon>Pterygota</taxon>
        <taxon>Neoptera</taxon>
        <taxon>Endopterygota</taxon>
        <taxon>Coleoptera</taxon>
        <taxon>Polyphaga</taxon>
        <taxon>Scarabaeiformia</taxon>
        <taxon>Scarabaeidae</taxon>
        <taxon>Rutelinae</taxon>
        <taxon>Popillia</taxon>
    </lineage>
</organism>
<evidence type="ECO:0000313" key="9">
    <source>
        <dbReference type="Proteomes" id="UP001458880"/>
    </source>
</evidence>
<dbReference type="InterPro" id="IPR011547">
    <property type="entry name" value="SLC26A/SulP_dom"/>
</dbReference>
<dbReference type="GO" id="GO:0055085">
    <property type="term" value="P:transmembrane transport"/>
    <property type="evidence" value="ECO:0007669"/>
    <property type="project" value="InterPro"/>
</dbReference>
<dbReference type="InterPro" id="IPR036513">
    <property type="entry name" value="STAS_dom_sf"/>
</dbReference>
<dbReference type="InterPro" id="IPR001902">
    <property type="entry name" value="SLC26A/SulP_fam"/>
</dbReference>
<accession>A0AAW1IT91</accession>
<reference evidence="8 9" key="1">
    <citation type="journal article" date="2024" name="BMC Genomics">
        <title>De novo assembly and annotation of Popillia japonica's genome with initial clues to its potential as an invasive pest.</title>
        <authorList>
            <person name="Cucini C."/>
            <person name="Boschi S."/>
            <person name="Funari R."/>
            <person name="Cardaioli E."/>
            <person name="Iannotti N."/>
            <person name="Marturano G."/>
            <person name="Paoli F."/>
            <person name="Bruttini M."/>
            <person name="Carapelli A."/>
            <person name="Frati F."/>
            <person name="Nardi F."/>
        </authorList>
    </citation>
    <scope>NUCLEOTIDE SEQUENCE [LARGE SCALE GENOMIC DNA]</scope>
    <source>
        <strain evidence="8">DMR45628</strain>
    </source>
</reference>
<feature type="transmembrane region" description="Helical" evidence="5">
    <location>
        <begin position="165"/>
        <end position="186"/>
    </location>
</feature>
<dbReference type="PANTHER" id="PTHR11814">
    <property type="entry name" value="SULFATE TRANSPORTER"/>
    <property type="match status" value="1"/>
</dbReference>
<feature type="transmembrane region" description="Helical" evidence="5">
    <location>
        <begin position="26"/>
        <end position="49"/>
    </location>
</feature>
<keyword evidence="2 5" id="KW-0812">Transmembrane</keyword>
<evidence type="ECO:0000256" key="3">
    <source>
        <dbReference type="ARBA" id="ARBA00022989"/>
    </source>
</evidence>
<evidence type="ECO:0000313" key="8">
    <source>
        <dbReference type="EMBL" id="KAK9693168.1"/>
    </source>
</evidence>
<dbReference type="CDD" id="cd07042">
    <property type="entry name" value="STAS_SulP_like_sulfate_transporter"/>
    <property type="match status" value="1"/>
</dbReference>
<feature type="transmembrane region" description="Helical" evidence="5">
    <location>
        <begin position="191"/>
        <end position="209"/>
    </location>
</feature>
<dbReference type="GO" id="GO:0016020">
    <property type="term" value="C:membrane"/>
    <property type="evidence" value="ECO:0007669"/>
    <property type="project" value="UniProtKB-SubCell"/>
</dbReference>
<evidence type="ECO:0000256" key="2">
    <source>
        <dbReference type="ARBA" id="ARBA00022692"/>
    </source>
</evidence>
<keyword evidence="9" id="KW-1185">Reference proteome</keyword>
<evidence type="ECO:0000256" key="4">
    <source>
        <dbReference type="ARBA" id="ARBA00023136"/>
    </source>
</evidence>
<comment type="subcellular location">
    <subcellularLocation>
        <location evidence="1">Membrane</location>
        <topology evidence="1">Multi-pass membrane protein</topology>
    </subcellularLocation>
</comment>
<keyword evidence="3 5" id="KW-1133">Transmembrane helix</keyword>
<feature type="domain" description="STAS" evidence="7">
    <location>
        <begin position="271"/>
        <end position="347"/>
    </location>
</feature>
<proteinExistence type="predicted"/>
<name>A0AAW1IT91_POPJA</name>
<protein>
    <submittedName>
        <fullName evidence="8">Sulfate permease family</fullName>
    </submittedName>
</protein>
<sequence>MKQLSRFGSMKGKPEWSARRNALGRFYFILSLARNALVVVIGTVMAYIFSINGHQPFILTGNITQGLPKFRLPVFSIDYNNTSYTFGEVMSSFGASTAFLPLICILEAVAIAKAFSKGKRVDATQEMLAVGISNFLGSFIGSMPVTGSFTRTAVNNSSGVQTQFGGSITGTLVLLALALLTSTFYYIPKTVLAAVIICAMINLFEYEAIPLLWKTKKLDLIPFFVTLIACLVIGLEYGILVGIGSNLIFILYTSLRPPIFIDKEKFPEGEMFIVTPSRGLQFPAAEYIKERVLKECNTEKTAVVIDGKYINNIDATVAKNLKALATDLTLRDQAIIFWNFKACVKAVCTGIDPKMHQYFRDGNLDDIVDNPALNRYNSDFVYTIQ</sequence>
<feature type="transmembrane region" description="Helical" evidence="5">
    <location>
        <begin position="93"/>
        <end position="115"/>
    </location>
</feature>
<dbReference type="Pfam" id="PF01740">
    <property type="entry name" value="STAS"/>
    <property type="match status" value="1"/>
</dbReference>
<dbReference type="AlphaFoldDB" id="A0AAW1IT91"/>
<feature type="transmembrane region" description="Helical" evidence="5">
    <location>
        <begin position="221"/>
        <end position="252"/>
    </location>
</feature>
<dbReference type="Pfam" id="PF00916">
    <property type="entry name" value="Sulfate_transp"/>
    <property type="match status" value="1"/>
</dbReference>
<evidence type="ECO:0000259" key="7">
    <source>
        <dbReference type="Pfam" id="PF01740"/>
    </source>
</evidence>
<dbReference type="EMBL" id="JASPKY010000551">
    <property type="protein sequence ID" value="KAK9693168.1"/>
    <property type="molecule type" value="Genomic_DNA"/>
</dbReference>